<evidence type="ECO:0000313" key="2">
    <source>
        <dbReference type="Proteomes" id="UP000789759"/>
    </source>
</evidence>
<comment type="caution">
    <text evidence="1">The sequence shown here is derived from an EMBL/GenBank/DDBJ whole genome shotgun (WGS) entry which is preliminary data.</text>
</comment>
<dbReference type="SUPFAM" id="SSF52540">
    <property type="entry name" value="P-loop containing nucleoside triphosphate hydrolases"/>
    <property type="match status" value="1"/>
</dbReference>
<dbReference type="InterPro" id="IPR027417">
    <property type="entry name" value="P-loop_NTPase"/>
</dbReference>
<dbReference type="Proteomes" id="UP000789759">
    <property type="component" value="Unassembled WGS sequence"/>
</dbReference>
<name>A0A9N9I277_9GLOM</name>
<evidence type="ECO:0000313" key="1">
    <source>
        <dbReference type="EMBL" id="CAG8717190.1"/>
    </source>
</evidence>
<dbReference type="InterPro" id="IPR051055">
    <property type="entry name" value="PIF1_helicase"/>
</dbReference>
<proteinExistence type="predicted"/>
<dbReference type="OrthoDB" id="2986975at2759"/>
<dbReference type="EMBL" id="CAJVQA010012508">
    <property type="protein sequence ID" value="CAG8717190.1"/>
    <property type="molecule type" value="Genomic_DNA"/>
</dbReference>
<dbReference type="PANTHER" id="PTHR47642">
    <property type="entry name" value="ATP-DEPENDENT DNA HELICASE"/>
    <property type="match status" value="1"/>
</dbReference>
<keyword evidence="2" id="KW-1185">Reference proteome</keyword>
<dbReference type="AlphaFoldDB" id="A0A9N9I277"/>
<accession>A0A9N9I277</accession>
<gene>
    <name evidence="1" type="ORF">CPELLU_LOCUS12673</name>
</gene>
<reference evidence="1" key="1">
    <citation type="submission" date="2021-06" db="EMBL/GenBank/DDBJ databases">
        <authorList>
            <person name="Kallberg Y."/>
            <person name="Tangrot J."/>
            <person name="Rosling A."/>
        </authorList>
    </citation>
    <scope>NUCLEOTIDE SEQUENCE</scope>
    <source>
        <strain evidence="1">FL966</strain>
    </source>
</reference>
<protein>
    <submittedName>
        <fullName evidence="1">1585_t:CDS:1</fullName>
    </submittedName>
</protein>
<dbReference type="PANTHER" id="PTHR47642:SF5">
    <property type="entry name" value="ATP-DEPENDENT DNA HELICASE"/>
    <property type="match status" value="1"/>
</dbReference>
<dbReference type="Gene3D" id="3.40.50.300">
    <property type="entry name" value="P-loop containing nucleotide triphosphate hydrolases"/>
    <property type="match status" value="1"/>
</dbReference>
<sequence length="427" mass="49061">MRSGLNNAEFVDSAMLHLYLRNKFKTKNNKHSNLQEKIKTTEYDQNNQVRSSCENDEYLIKIWQETVASRKKIEQINNTTSTEKTYISGPSFYKSNQKNQTIMQEISINLNDEQKNIFFFEVIKAIKQYFEQISKDQTLVLCAPTGIAASNIGGYTLHSLCGFGFEDNDGCKYNFLQKISKKAFQEHWLNIEYLILDEVSIFKHNFCWKLSSATTEPINTLKLIGANGRELWTSVKYVVTLKKQIHQVDDPAYAAILNNLHHDHLTPIQHETLYDHIIIENEINSPKWDNAINFEAAIEHAKTHNQPIYYICADDKYKNKPVDGSIRQRFLSLSDAKSNLLCGILPLSIGIKVALTVNICTNNGMVNGAQGVLRNIVYDNEMLIKEDLNINNEEIVILNKPPKYVIVELLDYKPDLYEQLPPNHIPI</sequence>
<organism evidence="1 2">
    <name type="scientific">Cetraspora pellucida</name>
    <dbReference type="NCBI Taxonomy" id="1433469"/>
    <lineage>
        <taxon>Eukaryota</taxon>
        <taxon>Fungi</taxon>
        <taxon>Fungi incertae sedis</taxon>
        <taxon>Mucoromycota</taxon>
        <taxon>Glomeromycotina</taxon>
        <taxon>Glomeromycetes</taxon>
        <taxon>Diversisporales</taxon>
        <taxon>Gigasporaceae</taxon>
        <taxon>Cetraspora</taxon>
    </lineage>
</organism>